<evidence type="ECO:0008006" key="3">
    <source>
        <dbReference type="Google" id="ProtNLM"/>
    </source>
</evidence>
<name>A0A8J6TLR6_9BACT</name>
<dbReference type="InterPro" id="IPR043519">
    <property type="entry name" value="NT_sf"/>
</dbReference>
<dbReference type="Proteomes" id="UP000605201">
    <property type="component" value="Unassembled WGS sequence"/>
</dbReference>
<comment type="caution">
    <text evidence="1">The sequence shown here is derived from an EMBL/GenBank/DDBJ whole genome shotgun (WGS) entry which is preliminary data.</text>
</comment>
<organism evidence="1 2">
    <name type="scientific">Candidatus Desulfatibia vada</name>
    <dbReference type="NCBI Taxonomy" id="2841696"/>
    <lineage>
        <taxon>Bacteria</taxon>
        <taxon>Pseudomonadati</taxon>
        <taxon>Thermodesulfobacteriota</taxon>
        <taxon>Desulfobacteria</taxon>
        <taxon>Desulfobacterales</taxon>
        <taxon>Desulfobacterales incertae sedis</taxon>
        <taxon>Candidatus Desulfatibia</taxon>
    </lineage>
</organism>
<accession>A0A8J6TLR6</accession>
<dbReference type="EMBL" id="JACNIG010000316">
    <property type="protein sequence ID" value="MBC8433654.1"/>
    <property type="molecule type" value="Genomic_DNA"/>
</dbReference>
<protein>
    <recommendedName>
        <fullName evidence="3">Nucleotidyltransferase family protein</fullName>
    </recommendedName>
</protein>
<evidence type="ECO:0000313" key="2">
    <source>
        <dbReference type="Proteomes" id="UP000605201"/>
    </source>
</evidence>
<dbReference type="SUPFAM" id="SSF81301">
    <property type="entry name" value="Nucleotidyltransferase"/>
    <property type="match status" value="1"/>
</dbReference>
<gene>
    <name evidence="1" type="ORF">H8D96_17230</name>
</gene>
<dbReference type="Gene3D" id="3.30.460.40">
    <property type="match status" value="1"/>
</dbReference>
<sequence>MTKKEFLNAVSNGKVDILQIFLDAISNLGADYCVIGGLAVNAYAEPVVSLDLDVVVAIKDVESFCETASKYFKIQHFTHSINLSSSESDLRIQLQTDSRYQEFIPRAKIHNVLGYDMNVADVKDVLDGKVWAYSDTERRMSKRQKDLADILRIVESFPDLMDQLSDTIRNKIEL</sequence>
<reference evidence="1 2" key="1">
    <citation type="submission" date="2020-08" db="EMBL/GenBank/DDBJ databases">
        <title>Bridging the membrane lipid divide: bacteria of the FCB group superphylum have the potential to synthesize archaeal ether lipids.</title>
        <authorList>
            <person name="Villanueva L."/>
            <person name="Von Meijenfeldt F.A.B."/>
            <person name="Westbye A.B."/>
            <person name="Yadav S."/>
            <person name="Hopmans E.C."/>
            <person name="Dutilh B.E."/>
            <person name="Sinninghe Damste J.S."/>
        </authorList>
    </citation>
    <scope>NUCLEOTIDE SEQUENCE [LARGE SCALE GENOMIC DNA]</scope>
    <source>
        <strain evidence="1">NIOZ-UU17</strain>
    </source>
</reference>
<proteinExistence type="predicted"/>
<dbReference type="AlphaFoldDB" id="A0A8J6TLR6"/>
<evidence type="ECO:0000313" key="1">
    <source>
        <dbReference type="EMBL" id="MBC8433654.1"/>
    </source>
</evidence>